<dbReference type="InterPro" id="IPR000415">
    <property type="entry name" value="Nitroreductase-like"/>
</dbReference>
<organism evidence="1 2">
    <name type="scientific">Coprobacter fastidiosus</name>
    <dbReference type="NCBI Taxonomy" id="1099853"/>
    <lineage>
        <taxon>Bacteria</taxon>
        <taxon>Pseudomonadati</taxon>
        <taxon>Bacteroidota</taxon>
        <taxon>Bacteroidia</taxon>
        <taxon>Bacteroidales</taxon>
        <taxon>Barnesiellaceae</taxon>
        <taxon>Coprobacter</taxon>
    </lineage>
</organism>
<dbReference type="SUPFAM" id="SSF55469">
    <property type="entry name" value="FMN-dependent nitroreductase-like"/>
    <property type="match status" value="2"/>
</dbReference>
<dbReference type="Proteomes" id="UP000262954">
    <property type="component" value="Unassembled WGS sequence"/>
</dbReference>
<evidence type="ECO:0000313" key="2">
    <source>
        <dbReference type="Proteomes" id="UP000262954"/>
    </source>
</evidence>
<reference evidence="1 2" key="1">
    <citation type="journal article" date="2018" name="Nat. Biotechnol.">
        <title>A standardized bacterial taxonomy based on genome phylogeny substantially revises the tree of life.</title>
        <authorList>
            <person name="Parks D.H."/>
            <person name="Chuvochina M."/>
            <person name="Waite D.W."/>
            <person name="Rinke C."/>
            <person name="Skarshewski A."/>
            <person name="Chaumeil P.A."/>
            <person name="Hugenholtz P."/>
        </authorList>
    </citation>
    <scope>NUCLEOTIDE SEQUENCE [LARGE SCALE GENOMIC DNA]</scope>
    <source>
        <strain evidence="1">UBA11482</strain>
    </source>
</reference>
<dbReference type="GO" id="GO:0016491">
    <property type="term" value="F:oxidoreductase activity"/>
    <property type="evidence" value="ECO:0007669"/>
    <property type="project" value="InterPro"/>
</dbReference>
<dbReference type="Gene3D" id="3.40.109.10">
    <property type="entry name" value="NADH Oxidase"/>
    <property type="match status" value="1"/>
</dbReference>
<accession>A0A354M2C3</accession>
<comment type="caution">
    <text evidence="1">The sequence shown here is derived from an EMBL/GenBank/DDBJ whole genome shotgun (WGS) entry which is preliminary data.</text>
</comment>
<proteinExistence type="predicted"/>
<gene>
    <name evidence="1" type="ORF">DDY73_06615</name>
</gene>
<name>A0A354M2C3_9BACT</name>
<evidence type="ECO:0000313" key="1">
    <source>
        <dbReference type="EMBL" id="HBJ08662.1"/>
    </source>
</evidence>
<sequence>MNRKDALFIIEQTVKAPSGHNTQPWLFGIDENYIRIYPDISKCLPIVDPDNRELFVSLGCAVENFFWAAQKRGYNVTFDIRKDGEVFAILTCAKEKNDSVLEMFDQISVRQTNRKIYSGEKISSDIIGVLESVSWTDCVKVHLFPNRSDSFDLLKNYIVNGNTIQLRDKVFKNELKKWMRYNYKHAMETKDGLSYSVFGAPDLPRFVSELVMETCLNPLIQNRSDSKKIESSSHFALFTVPENDIINWIMLGRVLQRFLLKATQCGIACAFMNQPCEIAELSVTLRQNLFLSGYPVILLRVGYALPAAHSLRRPLSCFIKD</sequence>
<dbReference type="AlphaFoldDB" id="A0A354M2C3"/>
<dbReference type="EMBL" id="DNWC01000086">
    <property type="protein sequence ID" value="HBJ08662.1"/>
    <property type="molecule type" value="Genomic_DNA"/>
</dbReference>
<protein>
    <submittedName>
        <fullName evidence="1">Nitroreductase</fullName>
    </submittedName>
</protein>
<dbReference type="RefSeq" id="WP_337929712.1">
    <property type="nucleotide sequence ID" value="NZ_DBFMWK010000041.1"/>
</dbReference>
<dbReference type="NCBIfam" id="NF047509">
    <property type="entry name" value="Rv3131_FMN_oxido"/>
    <property type="match status" value="1"/>
</dbReference>